<reference evidence="1" key="1">
    <citation type="journal article" date="2013" name="BMC Genomics">
        <title>Unscrambling butterfly oogenesis.</title>
        <authorList>
            <person name="Carter J.M."/>
            <person name="Baker S.C."/>
            <person name="Pink R."/>
            <person name="Carter D.R."/>
            <person name="Collins A."/>
            <person name="Tomlin J."/>
            <person name="Gibbs M."/>
            <person name="Breuker C.J."/>
        </authorList>
    </citation>
    <scope>NUCLEOTIDE SEQUENCE</scope>
    <source>
        <tissue evidence="1">Ovary</tissue>
    </source>
</reference>
<dbReference type="AlphaFoldDB" id="S4PE90"/>
<evidence type="ECO:0000313" key="1">
    <source>
        <dbReference type="EMBL" id="JAA87928.1"/>
    </source>
</evidence>
<proteinExistence type="predicted"/>
<name>S4PE90_9NEOP</name>
<reference evidence="1" key="2">
    <citation type="submission" date="2013-05" db="EMBL/GenBank/DDBJ databases">
        <authorList>
            <person name="Carter J.-M."/>
            <person name="Baker S.C."/>
            <person name="Pink R."/>
            <person name="Carter D.R.F."/>
            <person name="Collins A."/>
            <person name="Tomlin J."/>
            <person name="Gibbs M."/>
            <person name="Breuker C.J."/>
        </authorList>
    </citation>
    <scope>NUCLEOTIDE SEQUENCE</scope>
    <source>
        <tissue evidence="1">Ovary</tissue>
    </source>
</reference>
<dbReference type="EMBL" id="GAIX01004632">
    <property type="protein sequence ID" value="JAA87928.1"/>
    <property type="molecule type" value="Transcribed_RNA"/>
</dbReference>
<accession>S4PE90</accession>
<organism evidence="1">
    <name type="scientific">Pararge aegeria</name>
    <name type="common">speckled wood butterfly</name>
    <dbReference type="NCBI Taxonomy" id="116150"/>
    <lineage>
        <taxon>Eukaryota</taxon>
        <taxon>Metazoa</taxon>
        <taxon>Ecdysozoa</taxon>
        <taxon>Arthropoda</taxon>
        <taxon>Hexapoda</taxon>
        <taxon>Insecta</taxon>
        <taxon>Pterygota</taxon>
        <taxon>Neoptera</taxon>
        <taxon>Endopterygota</taxon>
        <taxon>Lepidoptera</taxon>
        <taxon>Glossata</taxon>
        <taxon>Ditrysia</taxon>
        <taxon>Papilionoidea</taxon>
        <taxon>Nymphalidae</taxon>
        <taxon>Satyrinae</taxon>
        <taxon>Satyrini</taxon>
        <taxon>Parargina</taxon>
        <taxon>Pararge</taxon>
    </lineage>
</organism>
<protein>
    <submittedName>
        <fullName evidence="1">Uncharacterized protein</fullName>
    </submittedName>
</protein>
<sequence>MTLQNIQTSFNTCNNCFLVTIIFVLKDGQYFPYMSLFLSYEYAYCGKMITCLELSLNANAYRLNITN</sequence>